<dbReference type="OrthoDB" id="57088at2"/>
<dbReference type="InterPro" id="IPR015315">
    <property type="entry name" value="DUF1963"/>
</dbReference>
<dbReference type="SUPFAM" id="SSF103032">
    <property type="entry name" value="Hypothetical protein YwqG"/>
    <property type="match status" value="1"/>
</dbReference>
<accession>A0A2D0NHI1</accession>
<dbReference type="Pfam" id="PF09234">
    <property type="entry name" value="DUF1963"/>
    <property type="match status" value="1"/>
</dbReference>
<sequence length="255" mass="29765">MIPTFLQPFAAELAKYRREKVQITATPRTEHPLSDPLDLKTSKFLGLPFFPESEKYPLDREGQPMLLMAQLNFAEIPHLPGLPKDGILQLYFSVEGWYEEDAAAIYHDKQALESTPMRDFSFLKPSDYEEMPIYKLHTLQFERAIDHGGSEDCQFGFRFGDLDFWEFSEQLTEEQKREFLAYFNAAGHKIGGYADFTQSDPRDYNRGERNDFHLLQIDMDEEIMFGDSGLAHLFIDPESLQNKDFTKAYFYWDCC</sequence>
<dbReference type="InterPro" id="IPR035948">
    <property type="entry name" value="YwqG-like_sf"/>
</dbReference>
<dbReference type="PANTHER" id="PTHR36436">
    <property type="entry name" value="SLL5081 PROTEIN"/>
    <property type="match status" value="1"/>
</dbReference>
<protein>
    <recommendedName>
        <fullName evidence="3">DUF1963 domain-containing protein</fullName>
    </recommendedName>
</protein>
<dbReference type="EMBL" id="PDUD01000004">
    <property type="protein sequence ID" value="PHN07846.1"/>
    <property type="molecule type" value="Genomic_DNA"/>
</dbReference>
<gene>
    <name evidence="1" type="ORF">CRP01_03595</name>
</gene>
<dbReference type="AlphaFoldDB" id="A0A2D0NHI1"/>
<dbReference type="RefSeq" id="WP_099148635.1">
    <property type="nucleotide sequence ID" value="NZ_PDUD01000004.1"/>
</dbReference>
<dbReference type="Gene3D" id="2.30.320.10">
    <property type="entry name" value="YwqG-like"/>
    <property type="match status" value="1"/>
</dbReference>
<evidence type="ECO:0000313" key="1">
    <source>
        <dbReference type="EMBL" id="PHN07846.1"/>
    </source>
</evidence>
<proteinExistence type="predicted"/>
<dbReference type="PANTHER" id="PTHR36436:SF6">
    <property type="entry name" value="SLL5081 PROTEIN"/>
    <property type="match status" value="1"/>
</dbReference>
<reference evidence="1 2" key="1">
    <citation type="submission" date="2017-10" db="EMBL/GenBank/DDBJ databases">
        <title>The draft genome sequence of Lewinella nigricans NBRC 102662.</title>
        <authorList>
            <person name="Wang K."/>
        </authorList>
    </citation>
    <scope>NUCLEOTIDE SEQUENCE [LARGE SCALE GENOMIC DNA]</scope>
    <source>
        <strain evidence="1 2">NBRC 102662</strain>
    </source>
</reference>
<organism evidence="1 2">
    <name type="scientific">Flavilitoribacter nigricans (strain ATCC 23147 / DSM 23189 / NBRC 102662 / NCIMB 1420 / SS-2)</name>
    <name type="common">Lewinella nigricans</name>
    <dbReference type="NCBI Taxonomy" id="1122177"/>
    <lineage>
        <taxon>Bacteria</taxon>
        <taxon>Pseudomonadati</taxon>
        <taxon>Bacteroidota</taxon>
        <taxon>Saprospiria</taxon>
        <taxon>Saprospirales</taxon>
        <taxon>Lewinellaceae</taxon>
        <taxon>Flavilitoribacter</taxon>
    </lineage>
</organism>
<comment type="caution">
    <text evidence="1">The sequence shown here is derived from an EMBL/GenBank/DDBJ whole genome shotgun (WGS) entry which is preliminary data.</text>
</comment>
<evidence type="ECO:0000313" key="2">
    <source>
        <dbReference type="Proteomes" id="UP000223913"/>
    </source>
</evidence>
<evidence type="ECO:0008006" key="3">
    <source>
        <dbReference type="Google" id="ProtNLM"/>
    </source>
</evidence>
<keyword evidence="2" id="KW-1185">Reference proteome</keyword>
<dbReference type="Proteomes" id="UP000223913">
    <property type="component" value="Unassembled WGS sequence"/>
</dbReference>
<name>A0A2D0NHI1_FLAN2</name>